<evidence type="ECO:0000256" key="1">
    <source>
        <dbReference type="ARBA" id="ARBA00000085"/>
    </source>
</evidence>
<feature type="domain" description="Histidine kinase" evidence="10">
    <location>
        <begin position="173"/>
        <end position="390"/>
    </location>
</feature>
<dbReference type="InterPro" id="IPR003661">
    <property type="entry name" value="HisK_dim/P_dom"/>
</dbReference>
<dbReference type="RefSeq" id="WP_246356128.1">
    <property type="nucleotide sequence ID" value="NZ_CADIKH010000044.1"/>
</dbReference>
<dbReference type="InterPro" id="IPR036097">
    <property type="entry name" value="HisK_dim/P_sf"/>
</dbReference>
<dbReference type="InterPro" id="IPR005467">
    <property type="entry name" value="His_kinase_dom"/>
</dbReference>
<dbReference type="EMBL" id="CADIKH010000044">
    <property type="protein sequence ID" value="CAB3770127.1"/>
    <property type="molecule type" value="Genomic_DNA"/>
</dbReference>
<keyword evidence="6 11" id="KW-0418">Kinase</keyword>
<dbReference type="GO" id="GO:0000155">
    <property type="term" value="F:phosphorelay sensor kinase activity"/>
    <property type="evidence" value="ECO:0007669"/>
    <property type="project" value="InterPro"/>
</dbReference>
<feature type="transmembrane region" description="Helical" evidence="9">
    <location>
        <begin position="38"/>
        <end position="55"/>
    </location>
</feature>
<organism evidence="11 12">
    <name type="scientific">Paraburkholderia humisilvae</name>
    <dbReference type="NCBI Taxonomy" id="627669"/>
    <lineage>
        <taxon>Bacteria</taxon>
        <taxon>Pseudomonadati</taxon>
        <taxon>Pseudomonadota</taxon>
        <taxon>Betaproteobacteria</taxon>
        <taxon>Burkholderiales</taxon>
        <taxon>Burkholderiaceae</taxon>
        <taxon>Paraburkholderia</taxon>
    </lineage>
</organism>
<evidence type="ECO:0000256" key="6">
    <source>
        <dbReference type="ARBA" id="ARBA00022777"/>
    </source>
</evidence>
<dbReference type="Proteomes" id="UP000494363">
    <property type="component" value="Unassembled WGS sequence"/>
</dbReference>
<keyword evidence="3" id="KW-0597">Phosphoprotein</keyword>
<evidence type="ECO:0000256" key="9">
    <source>
        <dbReference type="SAM" id="Phobius"/>
    </source>
</evidence>
<keyword evidence="8" id="KW-0902">Two-component regulatory system</keyword>
<gene>
    <name evidence="11" type="primary">sasA_27</name>
    <name evidence="11" type="ORF">LMG29542_06271</name>
</gene>
<evidence type="ECO:0000256" key="2">
    <source>
        <dbReference type="ARBA" id="ARBA00012438"/>
    </source>
</evidence>
<accession>A0A6J5EXE7</accession>
<evidence type="ECO:0000256" key="5">
    <source>
        <dbReference type="ARBA" id="ARBA00022741"/>
    </source>
</evidence>
<evidence type="ECO:0000256" key="8">
    <source>
        <dbReference type="ARBA" id="ARBA00023012"/>
    </source>
</evidence>
<feature type="transmembrane region" description="Helical" evidence="9">
    <location>
        <begin position="122"/>
        <end position="143"/>
    </location>
</feature>
<evidence type="ECO:0000313" key="11">
    <source>
        <dbReference type="EMBL" id="CAB3770127.1"/>
    </source>
</evidence>
<proteinExistence type="predicted"/>
<dbReference type="AlphaFoldDB" id="A0A6J5EXE7"/>
<dbReference type="Pfam" id="PF00512">
    <property type="entry name" value="HisKA"/>
    <property type="match status" value="1"/>
</dbReference>
<keyword evidence="5" id="KW-0547">Nucleotide-binding</keyword>
<keyword evidence="9" id="KW-0812">Transmembrane</keyword>
<dbReference type="GO" id="GO:0005524">
    <property type="term" value="F:ATP binding"/>
    <property type="evidence" value="ECO:0007669"/>
    <property type="project" value="UniProtKB-KW"/>
</dbReference>
<dbReference type="EC" id="2.7.13.3" evidence="2"/>
<dbReference type="PANTHER" id="PTHR43065:SF10">
    <property type="entry name" value="PEROXIDE STRESS-ACTIVATED HISTIDINE KINASE MAK3"/>
    <property type="match status" value="1"/>
</dbReference>
<comment type="catalytic activity">
    <reaction evidence="1">
        <text>ATP + protein L-histidine = ADP + protein N-phospho-L-histidine.</text>
        <dbReference type="EC" id="2.7.13.3"/>
    </reaction>
</comment>
<dbReference type="GO" id="GO:0042802">
    <property type="term" value="F:identical protein binding"/>
    <property type="evidence" value="ECO:0007669"/>
    <property type="project" value="UniProtKB-ARBA"/>
</dbReference>
<protein>
    <recommendedName>
        <fullName evidence="2">histidine kinase</fullName>
        <ecNumber evidence="2">2.7.13.3</ecNumber>
    </recommendedName>
</protein>
<dbReference type="InterPro" id="IPR003594">
    <property type="entry name" value="HATPase_dom"/>
</dbReference>
<dbReference type="PANTHER" id="PTHR43065">
    <property type="entry name" value="SENSOR HISTIDINE KINASE"/>
    <property type="match status" value="1"/>
</dbReference>
<dbReference type="PROSITE" id="PS50109">
    <property type="entry name" value="HIS_KIN"/>
    <property type="match status" value="1"/>
</dbReference>
<dbReference type="PRINTS" id="PR00344">
    <property type="entry name" value="BCTRLSENSOR"/>
</dbReference>
<dbReference type="InterPro" id="IPR036890">
    <property type="entry name" value="HATPase_C_sf"/>
</dbReference>
<dbReference type="SUPFAM" id="SSF55874">
    <property type="entry name" value="ATPase domain of HSP90 chaperone/DNA topoisomerase II/histidine kinase"/>
    <property type="match status" value="1"/>
</dbReference>
<evidence type="ECO:0000256" key="7">
    <source>
        <dbReference type="ARBA" id="ARBA00022840"/>
    </source>
</evidence>
<dbReference type="SUPFAM" id="SSF47384">
    <property type="entry name" value="Homodimeric domain of signal transducing histidine kinase"/>
    <property type="match status" value="1"/>
</dbReference>
<name>A0A6J5EXE7_9BURK</name>
<keyword evidence="4 11" id="KW-0808">Transferase</keyword>
<feature type="transmembrane region" description="Helical" evidence="9">
    <location>
        <begin position="85"/>
        <end position="102"/>
    </location>
</feature>
<keyword evidence="9" id="KW-1133">Transmembrane helix</keyword>
<dbReference type="Gene3D" id="3.30.565.10">
    <property type="entry name" value="Histidine kinase-like ATPase, C-terminal domain"/>
    <property type="match status" value="1"/>
</dbReference>
<keyword evidence="7" id="KW-0067">ATP-binding</keyword>
<evidence type="ECO:0000259" key="10">
    <source>
        <dbReference type="PROSITE" id="PS50109"/>
    </source>
</evidence>
<evidence type="ECO:0000256" key="3">
    <source>
        <dbReference type="ARBA" id="ARBA00022553"/>
    </source>
</evidence>
<dbReference type="InterPro" id="IPR004358">
    <property type="entry name" value="Sig_transdc_His_kin-like_C"/>
</dbReference>
<reference evidence="11 12" key="1">
    <citation type="submission" date="2020-04" db="EMBL/GenBank/DDBJ databases">
        <authorList>
            <person name="De Canck E."/>
        </authorList>
    </citation>
    <scope>NUCLEOTIDE SEQUENCE [LARGE SCALE GENOMIC DNA]</scope>
    <source>
        <strain evidence="11 12">LMG 29542</strain>
    </source>
</reference>
<evidence type="ECO:0000313" key="12">
    <source>
        <dbReference type="Proteomes" id="UP000494363"/>
    </source>
</evidence>
<dbReference type="CDD" id="cd00082">
    <property type="entry name" value="HisKA"/>
    <property type="match status" value="1"/>
</dbReference>
<sequence length="395" mass="42619">MLNETAGSRIHQVTERIGLASSFGGGLRKKWNILKMSPNQAVILAAALTVLTFVLDCHLPVSLNVAKLYLFVVIVLAWTRSTRWLWSGAAVVATLAVVVLIIKTGPAGHRTIAAIDWTNRFFTAGMVLLVAGLVHAGMTILAARARAEEALRRAEADFAHAARISMLGELAASIAHELKQPLAAISINGQAELRWLDGPSPNIVEAREATTRVMAEARRALEIIDRIRGMAIRKTPEQTLVSLDELIEEALVFLAPELQSRGVSVFHLFDREAPKVRADRVQVQQVIVNLAVNAIQAMEQAGSPERKITISTAMPNTTTVRCTVEDSGPGVAPAHIERLFERFFTTKESGMGMGLSICRSIIEAHGGHIAADAGSAHGGARFYFTLPAASAVAHR</sequence>
<keyword evidence="9" id="KW-0472">Membrane</keyword>
<dbReference type="Pfam" id="PF02518">
    <property type="entry name" value="HATPase_c"/>
    <property type="match status" value="1"/>
</dbReference>
<keyword evidence="12" id="KW-1185">Reference proteome</keyword>
<dbReference type="SMART" id="SM00388">
    <property type="entry name" value="HisKA"/>
    <property type="match status" value="1"/>
</dbReference>
<dbReference type="Gene3D" id="1.10.287.130">
    <property type="match status" value="1"/>
</dbReference>
<dbReference type="FunFam" id="3.30.565.10:FF:000042">
    <property type="entry name" value="Two-component sensor histidine kinase KdpD"/>
    <property type="match status" value="1"/>
</dbReference>
<dbReference type="SMART" id="SM00387">
    <property type="entry name" value="HATPase_c"/>
    <property type="match status" value="1"/>
</dbReference>
<evidence type="ECO:0000256" key="4">
    <source>
        <dbReference type="ARBA" id="ARBA00022679"/>
    </source>
</evidence>